<keyword evidence="3" id="KW-1185">Reference proteome</keyword>
<feature type="compositionally biased region" description="Basic and acidic residues" evidence="1">
    <location>
        <begin position="81"/>
        <end position="90"/>
    </location>
</feature>
<feature type="compositionally biased region" description="Low complexity" evidence="1">
    <location>
        <begin position="104"/>
        <end position="125"/>
    </location>
</feature>
<sequence length="137" mass="15246">MPGFFNYTLCDGARLRITLINNLNTAPYTSCKWVTYTNSASRRRLHKPCDSDIRAKHPWKDSTGVTRIGKYQSKATKNKHMRADAQRLVEEPPVESIKSRKSRASTPSDDTSSSDTSTDASASTSNNVSPVADYTRT</sequence>
<dbReference type="RefSeq" id="XP_007414837.1">
    <property type="nucleotide sequence ID" value="XM_007414775.1"/>
</dbReference>
<reference evidence="3" key="1">
    <citation type="journal article" date="2011" name="Proc. Natl. Acad. Sci. U.S.A.">
        <title>Obligate biotrophy features unraveled by the genomic analysis of rust fungi.</title>
        <authorList>
            <person name="Duplessis S."/>
            <person name="Cuomo C.A."/>
            <person name="Lin Y.-C."/>
            <person name="Aerts A."/>
            <person name="Tisserant E."/>
            <person name="Veneault-Fourrey C."/>
            <person name="Joly D.L."/>
            <person name="Hacquard S."/>
            <person name="Amselem J."/>
            <person name="Cantarel B.L."/>
            <person name="Chiu R."/>
            <person name="Coutinho P.M."/>
            <person name="Feau N."/>
            <person name="Field M."/>
            <person name="Frey P."/>
            <person name="Gelhaye E."/>
            <person name="Goldberg J."/>
            <person name="Grabherr M.G."/>
            <person name="Kodira C.D."/>
            <person name="Kohler A."/>
            <person name="Kuees U."/>
            <person name="Lindquist E.A."/>
            <person name="Lucas S.M."/>
            <person name="Mago R."/>
            <person name="Mauceli E."/>
            <person name="Morin E."/>
            <person name="Murat C."/>
            <person name="Pangilinan J.L."/>
            <person name="Park R."/>
            <person name="Pearson M."/>
            <person name="Quesneville H."/>
            <person name="Rouhier N."/>
            <person name="Sakthikumar S."/>
            <person name="Salamov A.A."/>
            <person name="Schmutz J."/>
            <person name="Selles B."/>
            <person name="Shapiro H."/>
            <person name="Tanguay P."/>
            <person name="Tuskan G.A."/>
            <person name="Henrissat B."/>
            <person name="Van de Peer Y."/>
            <person name="Rouze P."/>
            <person name="Ellis J.G."/>
            <person name="Dodds P.N."/>
            <person name="Schein J.E."/>
            <person name="Zhong S."/>
            <person name="Hamelin R.C."/>
            <person name="Grigoriev I.V."/>
            <person name="Szabo L.J."/>
            <person name="Martin F."/>
        </authorList>
    </citation>
    <scope>NUCLEOTIDE SEQUENCE [LARGE SCALE GENOMIC DNA]</scope>
    <source>
        <strain evidence="3">98AG31 / pathotype 3-4-7</strain>
    </source>
</reference>
<evidence type="ECO:0000313" key="3">
    <source>
        <dbReference type="Proteomes" id="UP000001072"/>
    </source>
</evidence>
<accession>F4S046</accession>
<gene>
    <name evidence="2" type="ORF">MELLADRAFT_110529</name>
</gene>
<dbReference type="GeneID" id="18924107"/>
<dbReference type="AlphaFoldDB" id="F4S046"/>
<organism evidence="3">
    <name type="scientific">Melampsora larici-populina (strain 98AG31 / pathotype 3-4-7)</name>
    <name type="common">Poplar leaf rust fungus</name>
    <dbReference type="NCBI Taxonomy" id="747676"/>
    <lineage>
        <taxon>Eukaryota</taxon>
        <taxon>Fungi</taxon>
        <taxon>Dikarya</taxon>
        <taxon>Basidiomycota</taxon>
        <taxon>Pucciniomycotina</taxon>
        <taxon>Pucciniomycetes</taxon>
        <taxon>Pucciniales</taxon>
        <taxon>Melampsoraceae</taxon>
        <taxon>Melampsora</taxon>
    </lineage>
</organism>
<protein>
    <submittedName>
        <fullName evidence="2">Uncharacterized protein</fullName>
    </submittedName>
</protein>
<evidence type="ECO:0000256" key="1">
    <source>
        <dbReference type="SAM" id="MobiDB-lite"/>
    </source>
</evidence>
<dbReference type="KEGG" id="mlr:MELLADRAFT_110529"/>
<dbReference type="HOGENOM" id="CLU_1865554_0_0_1"/>
<dbReference type="EMBL" id="GL883134">
    <property type="protein sequence ID" value="EGG02003.1"/>
    <property type="molecule type" value="Genomic_DNA"/>
</dbReference>
<dbReference type="VEuPathDB" id="FungiDB:MELLADRAFT_110529"/>
<dbReference type="InParanoid" id="F4S046"/>
<name>F4S046_MELLP</name>
<evidence type="ECO:0000313" key="2">
    <source>
        <dbReference type="EMBL" id="EGG02003.1"/>
    </source>
</evidence>
<dbReference type="Proteomes" id="UP000001072">
    <property type="component" value="Unassembled WGS sequence"/>
</dbReference>
<feature type="region of interest" description="Disordered" evidence="1">
    <location>
        <begin position="69"/>
        <end position="137"/>
    </location>
</feature>
<proteinExistence type="predicted"/>